<keyword evidence="2" id="KW-1185">Reference proteome</keyword>
<sequence>MQDKFFVDLARLEEYTASLKKQLDRMQETEAYLQKRTRALSGMLEDQVTVRLEEEMGYMRQSVDRLGGEIARQVSDTKKMAELYRMYLQRGDIL</sequence>
<gene>
    <name evidence="1" type="ordered locus">RUM_24140</name>
</gene>
<dbReference type="PATRIC" id="fig|213810.4.peg.2313"/>
<protein>
    <submittedName>
        <fullName evidence="1">Uncharacterized protein</fullName>
    </submittedName>
</protein>
<name>D4LFK7_RUMC1</name>
<dbReference type="BioCyc" id="RCHA213810:RUM_RS11750-MONOMER"/>
<dbReference type="RefSeq" id="WP_015559308.1">
    <property type="nucleotide sequence ID" value="NC_021039.1"/>
</dbReference>
<dbReference type="Proteomes" id="UP000007054">
    <property type="component" value="Chromosome"/>
</dbReference>
<reference evidence="1" key="1">
    <citation type="submission" date="2010-03" db="EMBL/GenBank/DDBJ databases">
        <title>The genome sequence of Ruminococcus sp. 18P13.</title>
        <authorList>
            <consortium name="metaHIT consortium -- http://www.metahit.eu/"/>
            <person name="Pajon A."/>
            <person name="Turner K."/>
            <person name="Parkhill J."/>
            <person name="Bernalier A."/>
        </authorList>
    </citation>
    <scope>NUCLEOTIDE SEQUENCE [LARGE SCALE GENOMIC DNA]</scope>
    <source>
        <strain evidence="1">Type strain: 18P13</strain>
    </source>
</reference>
<proteinExistence type="predicted"/>
<dbReference type="AlphaFoldDB" id="D4LFK7"/>
<dbReference type="STRING" id="213810.RUM_24140"/>
<evidence type="ECO:0000313" key="2">
    <source>
        <dbReference type="Proteomes" id="UP000007054"/>
    </source>
</evidence>
<dbReference type="EMBL" id="FP929052">
    <property type="protein sequence ID" value="CBL18402.1"/>
    <property type="molecule type" value="Genomic_DNA"/>
</dbReference>
<evidence type="ECO:0000313" key="1">
    <source>
        <dbReference type="EMBL" id="CBL18402.1"/>
    </source>
</evidence>
<dbReference type="GeneID" id="83157050"/>
<organism evidence="1 2">
    <name type="scientific">Ruminococcus champanellensis (strain DSM 18848 / JCM 17042 / KCTC 15320 / 18P13)</name>
    <dbReference type="NCBI Taxonomy" id="213810"/>
    <lineage>
        <taxon>Bacteria</taxon>
        <taxon>Bacillati</taxon>
        <taxon>Bacillota</taxon>
        <taxon>Clostridia</taxon>
        <taxon>Eubacteriales</taxon>
        <taxon>Oscillospiraceae</taxon>
        <taxon>Ruminococcus</taxon>
    </lineage>
</organism>
<reference evidence="1" key="2">
    <citation type="submission" date="2010-03" db="EMBL/GenBank/DDBJ databases">
        <authorList>
            <person name="Pajon A."/>
        </authorList>
    </citation>
    <scope>NUCLEOTIDE SEQUENCE</scope>
    <source>
        <strain evidence="1">Type strain: 18P13</strain>
    </source>
</reference>
<dbReference type="HOGENOM" id="CLU_2384358_0_0_9"/>
<accession>D4LFK7</accession>
<dbReference type="KEGG" id="rch:RUM_24140"/>